<comment type="similarity">
    <text evidence="1">Belongs to the pyrroline-5-carboxylate reductase family.</text>
</comment>
<gene>
    <name evidence="7" type="ORF">GGI19_000284</name>
</gene>
<dbReference type="NCBIfam" id="TIGR00112">
    <property type="entry name" value="proC"/>
    <property type="match status" value="1"/>
</dbReference>
<dbReference type="Gene3D" id="1.10.3730.10">
    <property type="entry name" value="ProC C-terminal domain-like"/>
    <property type="match status" value="1"/>
</dbReference>
<dbReference type="Gene3D" id="3.40.50.720">
    <property type="entry name" value="NAD(P)-binding Rossmann-like Domain"/>
    <property type="match status" value="1"/>
</dbReference>
<dbReference type="Pfam" id="PF14748">
    <property type="entry name" value="P5CR_dimer"/>
    <property type="match status" value="1"/>
</dbReference>
<evidence type="ECO:0000256" key="3">
    <source>
        <dbReference type="ARBA" id="ARBA00023002"/>
    </source>
</evidence>
<dbReference type="SUPFAM" id="SSF51735">
    <property type="entry name" value="NAD(P)-binding Rossmann-fold domains"/>
    <property type="match status" value="1"/>
</dbReference>
<dbReference type="PANTHER" id="PTHR11645">
    <property type="entry name" value="PYRROLINE-5-CARBOXYLATE REDUCTASE"/>
    <property type="match status" value="1"/>
</dbReference>
<accession>A0A9W8H6J2</accession>
<evidence type="ECO:0000313" key="8">
    <source>
        <dbReference type="Proteomes" id="UP001140011"/>
    </source>
</evidence>
<sequence>MSTSSNPPCIVFIGGGNMCEAMLSGLFKTGHPKSLIRVSEPWDQRQEYLRKTYDVAVYADNNDAISGGDGPRADVVVLAVKPQVVGQVVRGIATILRDTRPLVISIVAGVAIKDFSRWICGDSQTAGVPIVRLMPNTPALYGEGAAGMFADSDVSAAQRLQTEYVVCNIAKEYFWVDSESGVDDVCSVSGSGPAYFFLVIEAIEQKAVELGLPRQVARRLAAQTALGAAKMVLAAPEDEDVASLRQKVTSPNGTTHAAIQQMIKDSVPEGIANGVQACRDRCVSLSDEFGKL</sequence>
<evidence type="ECO:0000256" key="4">
    <source>
        <dbReference type="PIRSR" id="PIRSR000193-1"/>
    </source>
</evidence>
<evidence type="ECO:0000259" key="6">
    <source>
        <dbReference type="Pfam" id="PF14748"/>
    </source>
</evidence>
<dbReference type="FunFam" id="1.10.3730.10:FF:000001">
    <property type="entry name" value="Pyrroline-5-carboxylate reductase"/>
    <property type="match status" value="1"/>
</dbReference>
<dbReference type="Proteomes" id="UP001140011">
    <property type="component" value="Unassembled WGS sequence"/>
</dbReference>
<dbReference type="SUPFAM" id="SSF48179">
    <property type="entry name" value="6-phosphogluconate dehydrogenase C-terminal domain-like"/>
    <property type="match status" value="1"/>
</dbReference>
<keyword evidence="3" id="KW-0560">Oxidoreductase</keyword>
<dbReference type="GO" id="GO:0055129">
    <property type="term" value="P:L-proline biosynthetic process"/>
    <property type="evidence" value="ECO:0007669"/>
    <property type="project" value="TreeGrafter"/>
</dbReference>
<reference evidence="7" key="1">
    <citation type="submission" date="2022-07" db="EMBL/GenBank/DDBJ databases">
        <title>Phylogenomic reconstructions and comparative analyses of Kickxellomycotina fungi.</title>
        <authorList>
            <person name="Reynolds N.K."/>
            <person name="Stajich J.E."/>
            <person name="Barry K."/>
            <person name="Grigoriev I.V."/>
            <person name="Crous P."/>
            <person name="Smith M.E."/>
        </authorList>
    </citation>
    <scope>NUCLEOTIDE SEQUENCE</scope>
    <source>
        <strain evidence="7">BCRC 34297</strain>
    </source>
</reference>
<feature type="binding site" evidence="4">
    <location>
        <position position="62"/>
    </location>
    <ligand>
        <name>NADPH</name>
        <dbReference type="ChEBI" id="CHEBI:57783"/>
    </ligand>
</feature>
<evidence type="ECO:0000259" key="5">
    <source>
        <dbReference type="Pfam" id="PF03807"/>
    </source>
</evidence>
<dbReference type="PANTHER" id="PTHR11645:SF0">
    <property type="entry name" value="PYRROLINE-5-CARBOXYLATE REDUCTASE 3"/>
    <property type="match status" value="1"/>
</dbReference>
<evidence type="ECO:0000256" key="1">
    <source>
        <dbReference type="ARBA" id="ARBA00005525"/>
    </source>
</evidence>
<dbReference type="EMBL" id="JANBUH010000006">
    <property type="protein sequence ID" value="KAJ2757132.1"/>
    <property type="molecule type" value="Genomic_DNA"/>
</dbReference>
<comment type="caution">
    <text evidence="7">The sequence shown here is derived from an EMBL/GenBank/DDBJ whole genome shotgun (WGS) entry which is preliminary data.</text>
</comment>
<evidence type="ECO:0008006" key="9">
    <source>
        <dbReference type="Google" id="ProtNLM"/>
    </source>
</evidence>
<dbReference type="InterPro" id="IPR008927">
    <property type="entry name" value="6-PGluconate_DH-like_C_sf"/>
</dbReference>
<keyword evidence="2 4" id="KW-0521">NADP</keyword>
<dbReference type="Pfam" id="PF03807">
    <property type="entry name" value="F420_oxidored"/>
    <property type="match status" value="1"/>
</dbReference>
<dbReference type="InterPro" id="IPR036291">
    <property type="entry name" value="NAD(P)-bd_dom_sf"/>
</dbReference>
<feature type="domain" description="Pyrroline-5-carboxylate reductase dimerisation" evidence="6">
    <location>
        <begin position="179"/>
        <end position="283"/>
    </location>
</feature>
<dbReference type="InterPro" id="IPR000304">
    <property type="entry name" value="Pyrroline-COOH_reductase"/>
</dbReference>
<dbReference type="OrthoDB" id="10263291at2759"/>
<feature type="binding site" evidence="4">
    <location>
        <begin position="79"/>
        <end position="82"/>
    </location>
    <ligand>
        <name>NADP(+)</name>
        <dbReference type="ChEBI" id="CHEBI:58349"/>
    </ligand>
</feature>
<feature type="domain" description="Pyrroline-5-carboxylate reductase catalytic N-terminal" evidence="5">
    <location>
        <begin position="10"/>
        <end position="109"/>
    </location>
</feature>
<proteinExistence type="inferred from homology"/>
<dbReference type="PIRSF" id="PIRSF000193">
    <property type="entry name" value="Pyrrol-5-carb_rd"/>
    <property type="match status" value="1"/>
</dbReference>
<protein>
    <recommendedName>
        <fullName evidence="9">Pyrroline-5-carboxylate reductase</fullName>
    </recommendedName>
</protein>
<evidence type="ECO:0000313" key="7">
    <source>
        <dbReference type="EMBL" id="KAJ2757132.1"/>
    </source>
</evidence>
<evidence type="ECO:0000256" key="2">
    <source>
        <dbReference type="ARBA" id="ARBA00022857"/>
    </source>
</evidence>
<dbReference type="HAMAP" id="MF_01925">
    <property type="entry name" value="P5C_reductase"/>
    <property type="match status" value="1"/>
</dbReference>
<dbReference type="InterPro" id="IPR028939">
    <property type="entry name" value="P5C_Rdtase_cat_N"/>
</dbReference>
<keyword evidence="8" id="KW-1185">Reference proteome</keyword>
<feature type="binding site" evidence="4">
    <location>
        <begin position="13"/>
        <end position="18"/>
    </location>
    <ligand>
        <name>NADP(+)</name>
        <dbReference type="ChEBI" id="CHEBI:58349"/>
    </ligand>
</feature>
<dbReference type="AlphaFoldDB" id="A0A9W8H6J2"/>
<dbReference type="InterPro" id="IPR029036">
    <property type="entry name" value="P5CR_dimer"/>
</dbReference>
<dbReference type="GO" id="GO:0004735">
    <property type="term" value="F:pyrroline-5-carboxylate reductase activity"/>
    <property type="evidence" value="ECO:0007669"/>
    <property type="project" value="InterPro"/>
</dbReference>
<organism evidence="7 8">
    <name type="scientific">Coemansia pectinata</name>
    <dbReference type="NCBI Taxonomy" id="1052879"/>
    <lineage>
        <taxon>Eukaryota</taxon>
        <taxon>Fungi</taxon>
        <taxon>Fungi incertae sedis</taxon>
        <taxon>Zoopagomycota</taxon>
        <taxon>Kickxellomycotina</taxon>
        <taxon>Kickxellomycetes</taxon>
        <taxon>Kickxellales</taxon>
        <taxon>Kickxellaceae</taxon>
        <taxon>Coemansia</taxon>
    </lineage>
</organism>
<name>A0A9W8H6J2_9FUNG</name>